<dbReference type="PROSITE" id="PS50966">
    <property type="entry name" value="ZF_SWIM"/>
    <property type="match status" value="1"/>
</dbReference>
<gene>
    <name evidence="3" type="ORF">SAMN02745178_02647</name>
</gene>
<name>A0A1T4Y1P5_9FIRM</name>
<evidence type="ECO:0000256" key="1">
    <source>
        <dbReference type="PROSITE-ProRule" id="PRU00325"/>
    </source>
</evidence>
<organism evidence="3 4">
    <name type="scientific">Gemmiger formicilis</name>
    <dbReference type="NCBI Taxonomy" id="745368"/>
    <lineage>
        <taxon>Bacteria</taxon>
        <taxon>Bacillati</taxon>
        <taxon>Bacillota</taxon>
        <taxon>Clostridia</taxon>
        <taxon>Eubacteriales</taxon>
        <taxon>Gemmiger</taxon>
    </lineage>
</organism>
<feature type="domain" description="SWIM-type" evidence="2">
    <location>
        <begin position="47"/>
        <end position="84"/>
    </location>
</feature>
<dbReference type="AlphaFoldDB" id="A0A1T4Y1P5"/>
<evidence type="ECO:0000259" key="2">
    <source>
        <dbReference type="PROSITE" id="PS50966"/>
    </source>
</evidence>
<dbReference type="GeneID" id="93339078"/>
<protein>
    <recommendedName>
        <fullName evidence="2">SWIM-type domain-containing protein</fullName>
    </recommendedName>
</protein>
<accession>A0A1T4Y1P5</accession>
<keyword evidence="1" id="KW-0863">Zinc-finger</keyword>
<dbReference type="GO" id="GO:0008270">
    <property type="term" value="F:zinc ion binding"/>
    <property type="evidence" value="ECO:0007669"/>
    <property type="project" value="UniProtKB-KW"/>
</dbReference>
<dbReference type="STRING" id="745368.SAMN02745178_02647"/>
<keyword evidence="1" id="KW-0862">Zinc</keyword>
<reference evidence="3 4" key="1">
    <citation type="submission" date="2017-02" db="EMBL/GenBank/DDBJ databases">
        <authorList>
            <person name="Peterson S.W."/>
        </authorList>
    </citation>
    <scope>NUCLEOTIDE SEQUENCE [LARGE SCALE GENOMIC DNA]</scope>
    <source>
        <strain evidence="3 4">ATCC 27749</strain>
    </source>
</reference>
<evidence type="ECO:0000313" key="3">
    <source>
        <dbReference type="EMBL" id="SKA95690.1"/>
    </source>
</evidence>
<dbReference type="EMBL" id="FUYF01000028">
    <property type="protein sequence ID" value="SKA95690.1"/>
    <property type="molecule type" value="Genomic_DNA"/>
</dbReference>
<keyword evidence="1" id="KW-0479">Metal-binding</keyword>
<dbReference type="OrthoDB" id="9760715at2"/>
<keyword evidence="4" id="KW-1185">Reference proteome</keyword>
<dbReference type="RefSeq" id="WP_078785459.1">
    <property type="nucleotide sequence ID" value="NZ_FUYF01000028.1"/>
</dbReference>
<dbReference type="InterPro" id="IPR007527">
    <property type="entry name" value="Znf_SWIM"/>
</dbReference>
<dbReference type="Proteomes" id="UP000190286">
    <property type="component" value="Unassembled WGS sequence"/>
</dbReference>
<evidence type="ECO:0000313" key="4">
    <source>
        <dbReference type="Proteomes" id="UP000190286"/>
    </source>
</evidence>
<sequence length="150" mass="17716">MGLLDVASGASMWRGYEYYTEHKVLARDKVSDTEYMGIVSGSEGRQYTAFIDIEHPRKSHCNCPFAAGRRVVCKHQIALYFTEFPKEAKKYKKEVDEYEEEQQYRAEHIDELVEAFINEQTKAQLREILMDVLYDSSDWTFDDFVRKYIE</sequence>
<proteinExistence type="predicted"/>